<name>A0A7S3EZR3_9EUKA</name>
<evidence type="ECO:0000313" key="2">
    <source>
        <dbReference type="EMBL" id="CAE0118055.1"/>
    </source>
</evidence>
<organism evidence="2">
    <name type="scientific">Haptolina ericina</name>
    <dbReference type="NCBI Taxonomy" id="156174"/>
    <lineage>
        <taxon>Eukaryota</taxon>
        <taxon>Haptista</taxon>
        <taxon>Haptophyta</taxon>
        <taxon>Prymnesiophyceae</taxon>
        <taxon>Prymnesiales</taxon>
        <taxon>Prymnesiaceae</taxon>
        <taxon>Haptolina</taxon>
    </lineage>
</organism>
<feature type="chain" id="PRO_5030708304" evidence="1">
    <location>
        <begin position="17"/>
        <end position="156"/>
    </location>
</feature>
<keyword evidence="1" id="KW-0732">Signal</keyword>
<reference evidence="2" key="1">
    <citation type="submission" date="2021-01" db="EMBL/GenBank/DDBJ databases">
        <authorList>
            <person name="Corre E."/>
            <person name="Pelletier E."/>
            <person name="Niang G."/>
            <person name="Scheremetjew M."/>
            <person name="Finn R."/>
            <person name="Kale V."/>
            <person name="Holt S."/>
            <person name="Cochrane G."/>
            <person name="Meng A."/>
            <person name="Brown T."/>
            <person name="Cohen L."/>
        </authorList>
    </citation>
    <scope>NUCLEOTIDE SEQUENCE</scope>
    <source>
        <strain evidence="2">CCMP281</strain>
    </source>
</reference>
<dbReference type="EMBL" id="HBHX01033756">
    <property type="protein sequence ID" value="CAE0118055.1"/>
    <property type="molecule type" value="Transcribed_RNA"/>
</dbReference>
<protein>
    <submittedName>
        <fullName evidence="2">Uncharacterized protein</fullName>
    </submittedName>
</protein>
<sequence length="156" mass="17474">MLPSVLHVIALGVLSSTPLSVHAPAHAPPIGAVYTRTVSLPVIGKQTVELSILSDKLARLILSGRLNLDEPVNYQFHRSGELSFELTEATKRILRRFRTTLDAAGYDGSSDTSWVVVWPPLPLSVRIRLNRVHGRKHHKWPHLSLPELKWSRDRKG</sequence>
<proteinExistence type="predicted"/>
<gene>
    <name evidence="2" type="ORF">HERI1096_LOCUS18754</name>
</gene>
<accession>A0A7S3EZR3</accession>
<dbReference type="AlphaFoldDB" id="A0A7S3EZR3"/>
<evidence type="ECO:0000256" key="1">
    <source>
        <dbReference type="SAM" id="SignalP"/>
    </source>
</evidence>
<feature type="signal peptide" evidence="1">
    <location>
        <begin position="1"/>
        <end position="16"/>
    </location>
</feature>